<dbReference type="Pfam" id="PF20582">
    <property type="entry name" value="UPF0758_N"/>
    <property type="match status" value="1"/>
</dbReference>
<dbReference type="SUPFAM" id="SSF47781">
    <property type="entry name" value="RuvA domain 2-like"/>
    <property type="match status" value="1"/>
</dbReference>
<dbReference type="Proteomes" id="UP001562065">
    <property type="component" value="Unassembled WGS sequence"/>
</dbReference>
<evidence type="ECO:0000256" key="6">
    <source>
        <dbReference type="RuleBase" id="RU003797"/>
    </source>
</evidence>
<proteinExistence type="inferred from homology"/>
<dbReference type="PANTHER" id="PTHR30471">
    <property type="entry name" value="DNA REPAIR PROTEIN RADC"/>
    <property type="match status" value="1"/>
</dbReference>
<evidence type="ECO:0000256" key="1">
    <source>
        <dbReference type="ARBA" id="ARBA00022670"/>
    </source>
</evidence>
<keyword evidence="1" id="KW-0645">Protease</keyword>
<dbReference type="Gene3D" id="3.40.140.10">
    <property type="entry name" value="Cytidine Deaminase, domain 2"/>
    <property type="match status" value="1"/>
</dbReference>
<sequence length="229" mass="24295">MTIKHWPPDERPREKLLGHGGMVLSDAELLAIFIGSGCGGQDAVTLARGWLQQFGSLQGLLRAPAAVLQQLPGVGPARLALVLAAAELGRRCVLAQYCGQGEPVSLEQAAMMFSIHLARSGKETLAVLFLDSHHAALALEDIAVGTLDRVTVYPRELLRRALMLNAGAVIFGHNHPSGDPQPSAADVRVTFVLEEALAVAGIKLVDHLVVGGGQWVSIAATGQWRPLTE</sequence>
<keyword evidence="3" id="KW-0378">Hydrolase</keyword>
<evidence type="ECO:0000256" key="3">
    <source>
        <dbReference type="ARBA" id="ARBA00022801"/>
    </source>
</evidence>
<dbReference type="InterPro" id="IPR046778">
    <property type="entry name" value="UPF0758_N"/>
</dbReference>
<dbReference type="NCBIfam" id="TIGR00608">
    <property type="entry name" value="radc"/>
    <property type="match status" value="1"/>
</dbReference>
<dbReference type="NCBIfam" id="NF000642">
    <property type="entry name" value="PRK00024.1"/>
    <property type="match status" value="1"/>
</dbReference>
<keyword evidence="2" id="KW-0479">Metal-binding</keyword>
<feature type="domain" description="MPN" evidence="7">
    <location>
        <begin position="99"/>
        <end position="224"/>
    </location>
</feature>
<reference evidence="8 9" key="1">
    <citation type="submission" date="2024-07" db="EMBL/GenBank/DDBJ databases">
        <authorList>
            <person name="Ren Q."/>
        </authorList>
    </citation>
    <scope>NUCLEOTIDE SEQUENCE [LARGE SCALE GENOMIC DNA]</scope>
    <source>
        <strain evidence="8 9">REN37</strain>
    </source>
</reference>
<evidence type="ECO:0000256" key="2">
    <source>
        <dbReference type="ARBA" id="ARBA00022723"/>
    </source>
</evidence>
<dbReference type="InterPro" id="IPR001405">
    <property type="entry name" value="UPF0758"/>
</dbReference>
<gene>
    <name evidence="8" type="primary">radC</name>
    <name evidence="8" type="ORF">AB5I84_00255</name>
</gene>
<dbReference type="PROSITE" id="PS01302">
    <property type="entry name" value="UPF0758"/>
    <property type="match status" value="1"/>
</dbReference>
<evidence type="ECO:0000259" key="7">
    <source>
        <dbReference type="PROSITE" id="PS50249"/>
    </source>
</evidence>
<evidence type="ECO:0000313" key="8">
    <source>
        <dbReference type="EMBL" id="MEY1660573.1"/>
    </source>
</evidence>
<evidence type="ECO:0000313" key="9">
    <source>
        <dbReference type="Proteomes" id="UP001562065"/>
    </source>
</evidence>
<keyword evidence="4" id="KW-0862">Zinc</keyword>
<keyword evidence="5" id="KW-0482">Metalloprotease</keyword>
<keyword evidence="9" id="KW-1185">Reference proteome</keyword>
<organism evidence="8 9">
    <name type="scientific">Isoalcanivorax beigongshangi</name>
    <dbReference type="NCBI Taxonomy" id="3238810"/>
    <lineage>
        <taxon>Bacteria</taxon>
        <taxon>Pseudomonadati</taxon>
        <taxon>Pseudomonadota</taxon>
        <taxon>Gammaproteobacteria</taxon>
        <taxon>Oceanospirillales</taxon>
        <taxon>Alcanivoracaceae</taxon>
        <taxon>Isoalcanivorax</taxon>
    </lineage>
</organism>
<dbReference type="PANTHER" id="PTHR30471:SF3">
    <property type="entry name" value="UPF0758 PROTEIN YEES-RELATED"/>
    <property type="match status" value="1"/>
</dbReference>
<name>A0ABV4ADM5_9GAMM</name>
<evidence type="ECO:0000256" key="4">
    <source>
        <dbReference type="ARBA" id="ARBA00022833"/>
    </source>
</evidence>
<dbReference type="InterPro" id="IPR010994">
    <property type="entry name" value="RuvA_2-like"/>
</dbReference>
<dbReference type="InterPro" id="IPR020891">
    <property type="entry name" value="UPF0758_CS"/>
</dbReference>
<dbReference type="CDD" id="cd08071">
    <property type="entry name" value="MPN_DUF2466"/>
    <property type="match status" value="1"/>
</dbReference>
<comment type="similarity">
    <text evidence="6">Belongs to the UPF0758 family.</text>
</comment>
<dbReference type="PROSITE" id="PS50249">
    <property type="entry name" value="MPN"/>
    <property type="match status" value="1"/>
</dbReference>
<protein>
    <submittedName>
        <fullName evidence="8">DNA repair protein RadC</fullName>
    </submittedName>
</protein>
<dbReference type="InterPro" id="IPR037518">
    <property type="entry name" value="MPN"/>
</dbReference>
<dbReference type="InterPro" id="IPR025657">
    <property type="entry name" value="RadC_JAB"/>
</dbReference>
<dbReference type="EMBL" id="JBGCUO010000001">
    <property type="protein sequence ID" value="MEY1660573.1"/>
    <property type="molecule type" value="Genomic_DNA"/>
</dbReference>
<dbReference type="RefSeq" id="WP_369453821.1">
    <property type="nucleotide sequence ID" value="NZ_JBGCUO010000001.1"/>
</dbReference>
<comment type="caution">
    <text evidence="8">The sequence shown here is derived from an EMBL/GenBank/DDBJ whole genome shotgun (WGS) entry which is preliminary data.</text>
</comment>
<accession>A0ABV4ADM5</accession>
<dbReference type="Pfam" id="PF04002">
    <property type="entry name" value="RadC"/>
    <property type="match status" value="1"/>
</dbReference>
<evidence type="ECO:0000256" key="5">
    <source>
        <dbReference type="ARBA" id="ARBA00023049"/>
    </source>
</evidence>